<feature type="chain" id="PRO_5042149373" evidence="5">
    <location>
        <begin position="27"/>
        <end position="115"/>
    </location>
</feature>
<feature type="signal peptide" evidence="5">
    <location>
        <begin position="1"/>
        <end position="26"/>
    </location>
</feature>
<accession>A0AAE3G5V8</accession>
<evidence type="ECO:0000259" key="6">
    <source>
        <dbReference type="PROSITE" id="PS51007"/>
    </source>
</evidence>
<dbReference type="PROSITE" id="PS51007">
    <property type="entry name" value="CYTC"/>
    <property type="match status" value="1"/>
</dbReference>
<feature type="domain" description="Cytochrome c" evidence="6">
    <location>
        <begin position="1"/>
        <end position="108"/>
    </location>
</feature>
<sequence>MVRPGKSLLAASAAALLLLTASHVHAEDGISYNHAALLASSCFACHGTDGRMDEGITPIAGRSYDSLRAVLMAFRDDNVPNTTVMNRITAGYTDEELEAIALYFSGLSAESGGSR</sequence>
<name>A0AAE3G5V8_9GAMM</name>
<dbReference type="Pfam" id="PF00034">
    <property type="entry name" value="Cytochrom_C"/>
    <property type="match status" value="1"/>
</dbReference>
<dbReference type="EMBL" id="JALJXV010000005">
    <property type="protein sequence ID" value="MCP1675281.1"/>
    <property type="molecule type" value="Genomic_DNA"/>
</dbReference>
<gene>
    <name evidence="7" type="ORF">J2T57_002429</name>
</gene>
<reference evidence="7" key="1">
    <citation type="submission" date="2022-03" db="EMBL/GenBank/DDBJ databases">
        <title>Genomic Encyclopedia of Type Strains, Phase III (KMG-III): the genomes of soil and plant-associated and newly described type strains.</title>
        <authorList>
            <person name="Whitman W."/>
        </authorList>
    </citation>
    <scope>NUCLEOTIDE SEQUENCE</scope>
    <source>
        <strain evidence="7">ANL 6-2</strain>
    </source>
</reference>
<organism evidence="7 8">
    <name type="scientific">Natronocella acetinitrilica</name>
    <dbReference type="NCBI Taxonomy" id="414046"/>
    <lineage>
        <taxon>Bacteria</taxon>
        <taxon>Pseudomonadati</taxon>
        <taxon>Pseudomonadota</taxon>
        <taxon>Gammaproteobacteria</taxon>
        <taxon>Chromatiales</taxon>
        <taxon>Ectothiorhodospiraceae</taxon>
        <taxon>Natronocella</taxon>
    </lineage>
</organism>
<dbReference type="InterPro" id="IPR009056">
    <property type="entry name" value="Cyt_c-like_dom"/>
</dbReference>
<keyword evidence="5" id="KW-0732">Signal</keyword>
<keyword evidence="1 4" id="KW-0349">Heme</keyword>
<dbReference type="AlphaFoldDB" id="A0AAE3G5V8"/>
<dbReference type="GO" id="GO:0046872">
    <property type="term" value="F:metal ion binding"/>
    <property type="evidence" value="ECO:0007669"/>
    <property type="project" value="UniProtKB-KW"/>
</dbReference>
<evidence type="ECO:0000313" key="8">
    <source>
        <dbReference type="Proteomes" id="UP001205843"/>
    </source>
</evidence>
<dbReference type="RefSeq" id="WP_253478490.1">
    <property type="nucleotide sequence ID" value="NZ_JALJXV010000005.1"/>
</dbReference>
<evidence type="ECO:0000256" key="1">
    <source>
        <dbReference type="ARBA" id="ARBA00022617"/>
    </source>
</evidence>
<proteinExistence type="predicted"/>
<evidence type="ECO:0000256" key="2">
    <source>
        <dbReference type="ARBA" id="ARBA00022723"/>
    </source>
</evidence>
<keyword evidence="3 4" id="KW-0408">Iron</keyword>
<evidence type="ECO:0000256" key="3">
    <source>
        <dbReference type="ARBA" id="ARBA00023004"/>
    </source>
</evidence>
<keyword evidence="8" id="KW-1185">Reference proteome</keyword>
<dbReference type="InterPro" id="IPR036909">
    <property type="entry name" value="Cyt_c-like_dom_sf"/>
</dbReference>
<protein>
    <submittedName>
        <fullName evidence="7">Cytochrome c553</fullName>
    </submittedName>
</protein>
<dbReference type="SUPFAM" id="SSF46626">
    <property type="entry name" value="Cytochrome c"/>
    <property type="match status" value="1"/>
</dbReference>
<dbReference type="Gene3D" id="1.10.760.10">
    <property type="entry name" value="Cytochrome c-like domain"/>
    <property type="match status" value="1"/>
</dbReference>
<dbReference type="Proteomes" id="UP001205843">
    <property type="component" value="Unassembled WGS sequence"/>
</dbReference>
<keyword evidence="2 4" id="KW-0479">Metal-binding</keyword>
<evidence type="ECO:0000313" key="7">
    <source>
        <dbReference type="EMBL" id="MCP1675281.1"/>
    </source>
</evidence>
<dbReference type="GO" id="GO:0020037">
    <property type="term" value="F:heme binding"/>
    <property type="evidence" value="ECO:0007669"/>
    <property type="project" value="InterPro"/>
</dbReference>
<evidence type="ECO:0000256" key="4">
    <source>
        <dbReference type="PROSITE-ProRule" id="PRU00433"/>
    </source>
</evidence>
<comment type="caution">
    <text evidence="7">The sequence shown here is derived from an EMBL/GenBank/DDBJ whole genome shotgun (WGS) entry which is preliminary data.</text>
</comment>
<evidence type="ECO:0000256" key="5">
    <source>
        <dbReference type="SAM" id="SignalP"/>
    </source>
</evidence>
<dbReference type="GO" id="GO:0009055">
    <property type="term" value="F:electron transfer activity"/>
    <property type="evidence" value="ECO:0007669"/>
    <property type="project" value="InterPro"/>
</dbReference>